<comment type="caution">
    <text evidence="9">The sequence shown here is derived from an EMBL/GenBank/DDBJ whole genome shotgun (WGS) entry which is preliminary data.</text>
</comment>
<keyword evidence="3 5" id="KW-0689">Ribosomal protein</keyword>
<dbReference type="Gene3D" id="2.170.120.20">
    <property type="entry name" value="Ribosomal protein L25, beta domain"/>
    <property type="match status" value="1"/>
</dbReference>
<dbReference type="InterPro" id="IPR001021">
    <property type="entry name" value="Ribosomal_bL25_long"/>
</dbReference>
<dbReference type="InterPro" id="IPR029751">
    <property type="entry name" value="Ribosomal_L25_dom"/>
</dbReference>
<reference evidence="9 10" key="1">
    <citation type="submission" date="2017-09" db="EMBL/GenBank/DDBJ databases">
        <title>Depth-based differentiation of microbial function through sediment-hosted aquifers and enrichment of novel symbionts in the deep terrestrial subsurface.</title>
        <authorList>
            <person name="Probst A.J."/>
            <person name="Ladd B."/>
            <person name="Jarett J.K."/>
            <person name="Geller-Mcgrath D.E."/>
            <person name="Sieber C.M."/>
            <person name="Emerson J.B."/>
            <person name="Anantharaman K."/>
            <person name="Thomas B.C."/>
            <person name="Malmstrom R."/>
            <person name="Stieglmeier M."/>
            <person name="Klingl A."/>
            <person name="Woyke T."/>
            <person name="Ryan C.M."/>
            <person name="Banfield J.F."/>
        </authorList>
    </citation>
    <scope>NUCLEOTIDE SEQUENCE [LARGE SCALE GENOMIC DNA]</scope>
    <source>
        <strain evidence="9">CG23_combo_of_CG06-09_8_20_14_all_37_87_8</strain>
    </source>
</reference>
<dbReference type="PANTHER" id="PTHR33284:SF1">
    <property type="entry name" value="RIBOSOMAL PROTEIN L25_GLN-TRNA SYNTHETASE, ANTI-CODON-BINDING DOMAIN-CONTAINING PROTEIN"/>
    <property type="match status" value="1"/>
</dbReference>
<dbReference type="Pfam" id="PF01386">
    <property type="entry name" value="Ribosomal_L25p"/>
    <property type="match status" value="1"/>
</dbReference>
<dbReference type="Gene3D" id="2.40.240.10">
    <property type="entry name" value="Ribosomal Protein L25, Chain P"/>
    <property type="match status" value="1"/>
</dbReference>
<evidence type="ECO:0000256" key="1">
    <source>
        <dbReference type="ARBA" id="ARBA00022730"/>
    </source>
</evidence>
<sequence>MISLKATIRQEKNHLKDLRQKGFIPAVLYGEGLKNINLSVEEKPFLIAFKEIGETSTLELNIESKKYQALIHQTTYDPLSGKIIHLDFFHPSLKKKIIAEVPLSFIGEPPAVKDLGGILEKELTSLAIKGLVKDMPHEIKVDLSSLKAFGDKIIIGDLNIPKEVEIEHNEKDNIVVHIAEPRKEEVEPTPTPVTGEVEVTEENAQGGEKSDKKEEVAEKNK</sequence>
<dbReference type="GO" id="GO:0003735">
    <property type="term" value="F:structural constituent of ribosome"/>
    <property type="evidence" value="ECO:0007669"/>
    <property type="project" value="InterPro"/>
</dbReference>
<dbReference type="HAMAP" id="MF_01334">
    <property type="entry name" value="Ribosomal_bL25_CTC"/>
    <property type="match status" value="1"/>
</dbReference>
<dbReference type="GO" id="GO:0008097">
    <property type="term" value="F:5S rRNA binding"/>
    <property type="evidence" value="ECO:0007669"/>
    <property type="project" value="InterPro"/>
</dbReference>
<dbReference type="NCBIfam" id="TIGR00731">
    <property type="entry name" value="bL25_bact_ctc"/>
    <property type="match status" value="1"/>
</dbReference>
<evidence type="ECO:0000313" key="9">
    <source>
        <dbReference type="EMBL" id="PIP31798.1"/>
    </source>
</evidence>
<comment type="subunit">
    <text evidence="5">Part of the 50S ribosomal subunit; part of the 5S rRNA/L5/L18/L25 subcomplex. Contacts the 5S rRNA. Binds to the 5S rRNA independently of L5 and L18.</text>
</comment>
<dbReference type="InterPro" id="IPR020056">
    <property type="entry name" value="Rbsml_bL25/Gln-tRNA_synth_N"/>
</dbReference>
<feature type="region of interest" description="Disordered" evidence="6">
    <location>
        <begin position="181"/>
        <end position="221"/>
    </location>
</feature>
<evidence type="ECO:0000256" key="6">
    <source>
        <dbReference type="SAM" id="MobiDB-lite"/>
    </source>
</evidence>
<name>A0A2G9ZHH5_9BACT</name>
<feature type="domain" description="Large ribosomal subunit protein bL25 L25" evidence="7">
    <location>
        <begin position="4"/>
        <end position="88"/>
    </location>
</feature>
<dbReference type="InterPro" id="IPR011035">
    <property type="entry name" value="Ribosomal_bL25/Gln-tRNA_synth"/>
</dbReference>
<evidence type="ECO:0000256" key="3">
    <source>
        <dbReference type="ARBA" id="ARBA00022980"/>
    </source>
</evidence>
<dbReference type="SUPFAM" id="SSF50715">
    <property type="entry name" value="Ribosomal protein L25-like"/>
    <property type="match status" value="1"/>
</dbReference>
<feature type="compositionally biased region" description="Basic and acidic residues" evidence="6">
    <location>
        <begin position="208"/>
        <end position="221"/>
    </location>
</feature>
<dbReference type="InterPro" id="IPR037121">
    <property type="entry name" value="Ribosomal_bL25_C"/>
</dbReference>
<protein>
    <recommendedName>
        <fullName evidence="5">Large ribosomal subunit protein bL25</fullName>
    </recommendedName>
    <alternativeName>
        <fullName evidence="5">General stress protein CTC</fullName>
    </alternativeName>
</protein>
<keyword evidence="1 5" id="KW-0699">rRNA-binding</keyword>
<dbReference type="PANTHER" id="PTHR33284">
    <property type="entry name" value="RIBOSOMAL PROTEIN L25/GLN-TRNA SYNTHETASE, ANTI-CODON-BINDING DOMAIN-CONTAINING PROTEIN"/>
    <property type="match status" value="1"/>
</dbReference>
<dbReference type="InterPro" id="IPR020930">
    <property type="entry name" value="Ribosomal_uL5_bac-type"/>
</dbReference>
<evidence type="ECO:0000256" key="4">
    <source>
        <dbReference type="ARBA" id="ARBA00023274"/>
    </source>
</evidence>
<dbReference type="Pfam" id="PF14693">
    <property type="entry name" value="Ribosomal_TL5_C"/>
    <property type="match status" value="1"/>
</dbReference>
<proteinExistence type="inferred from homology"/>
<dbReference type="GO" id="GO:0022625">
    <property type="term" value="C:cytosolic large ribosomal subunit"/>
    <property type="evidence" value="ECO:0007669"/>
    <property type="project" value="TreeGrafter"/>
</dbReference>
<dbReference type="CDD" id="cd00495">
    <property type="entry name" value="Ribosomal_L25_TL5_CTC"/>
    <property type="match status" value="1"/>
</dbReference>
<organism evidence="9 10">
    <name type="scientific">bacterium (Candidatus Gribaldobacteria) CG23_combo_of_CG06-09_8_20_14_all_37_87_8</name>
    <dbReference type="NCBI Taxonomy" id="2014278"/>
    <lineage>
        <taxon>Bacteria</taxon>
        <taxon>Candidatus Gribaldobacteria</taxon>
    </lineage>
</organism>
<evidence type="ECO:0000256" key="5">
    <source>
        <dbReference type="HAMAP-Rule" id="MF_01334"/>
    </source>
</evidence>
<evidence type="ECO:0000313" key="10">
    <source>
        <dbReference type="Proteomes" id="UP000230447"/>
    </source>
</evidence>
<dbReference type="EMBL" id="PCSB01000031">
    <property type="protein sequence ID" value="PIP31798.1"/>
    <property type="molecule type" value="Genomic_DNA"/>
</dbReference>
<evidence type="ECO:0000256" key="2">
    <source>
        <dbReference type="ARBA" id="ARBA00022884"/>
    </source>
</evidence>
<comment type="function">
    <text evidence="5">This is one of the proteins that binds to the 5S RNA in the ribosome where it forms part of the central protuberance.</text>
</comment>
<keyword evidence="2 5" id="KW-0694">RNA-binding</keyword>
<evidence type="ECO:0000259" key="8">
    <source>
        <dbReference type="Pfam" id="PF14693"/>
    </source>
</evidence>
<comment type="similarity">
    <text evidence="5">Belongs to the bacterial ribosomal protein bL25 family. CTC subfamily.</text>
</comment>
<feature type="domain" description="Large ribosomal subunit protein bL25 beta" evidence="8">
    <location>
        <begin position="96"/>
        <end position="182"/>
    </location>
</feature>
<keyword evidence="4 5" id="KW-0687">Ribonucleoprotein</keyword>
<accession>A0A2G9ZHH5</accession>
<dbReference type="InterPro" id="IPR020057">
    <property type="entry name" value="Ribosomal_bL25_b-dom"/>
</dbReference>
<evidence type="ECO:0000259" key="7">
    <source>
        <dbReference type="Pfam" id="PF01386"/>
    </source>
</evidence>
<dbReference type="AlphaFoldDB" id="A0A2G9ZHH5"/>
<dbReference type="Proteomes" id="UP000230447">
    <property type="component" value="Unassembled WGS sequence"/>
</dbReference>
<gene>
    <name evidence="5" type="primary">rplY</name>
    <name evidence="5" type="synonym">ctc</name>
    <name evidence="9" type="ORF">COX24_01550</name>
</gene>
<dbReference type="GO" id="GO:0006412">
    <property type="term" value="P:translation"/>
    <property type="evidence" value="ECO:0007669"/>
    <property type="project" value="UniProtKB-UniRule"/>
</dbReference>